<feature type="signal peptide" evidence="1">
    <location>
        <begin position="1"/>
        <end position="19"/>
    </location>
</feature>
<gene>
    <name evidence="2" type="ORF">IFO69_20910</name>
</gene>
<dbReference type="EMBL" id="JACYTQ010000011">
    <property type="protein sequence ID" value="MBD8491227.1"/>
    <property type="molecule type" value="Genomic_DNA"/>
</dbReference>
<proteinExistence type="predicted"/>
<name>A0ABR9AR25_9BACT</name>
<evidence type="ECO:0000313" key="2">
    <source>
        <dbReference type="EMBL" id="MBD8491227.1"/>
    </source>
</evidence>
<accession>A0ABR9AR25</accession>
<evidence type="ECO:0008006" key="4">
    <source>
        <dbReference type="Google" id="ProtNLM"/>
    </source>
</evidence>
<comment type="caution">
    <text evidence="2">The sequence shown here is derived from an EMBL/GenBank/DDBJ whole genome shotgun (WGS) entry which is preliminary data.</text>
</comment>
<evidence type="ECO:0000256" key="1">
    <source>
        <dbReference type="SAM" id="SignalP"/>
    </source>
</evidence>
<feature type="chain" id="PRO_5047288537" description="Lipoprotein" evidence="1">
    <location>
        <begin position="20"/>
        <end position="118"/>
    </location>
</feature>
<organism evidence="2 3">
    <name type="scientific">Echinicola arenosa</name>
    <dbReference type="NCBI Taxonomy" id="2774144"/>
    <lineage>
        <taxon>Bacteria</taxon>
        <taxon>Pseudomonadati</taxon>
        <taxon>Bacteroidota</taxon>
        <taxon>Cytophagia</taxon>
        <taxon>Cytophagales</taxon>
        <taxon>Cyclobacteriaceae</taxon>
        <taxon>Echinicola</taxon>
    </lineage>
</organism>
<protein>
    <recommendedName>
        <fullName evidence="4">Lipoprotein</fullName>
    </recommendedName>
</protein>
<keyword evidence="1" id="KW-0732">Signal</keyword>
<dbReference type="Proteomes" id="UP000647133">
    <property type="component" value="Unassembled WGS sequence"/>
</dbReference>
<sequence length="118" mass="13363">MISKLFPIVLILSTISACSSPGNGSINSTTHIHQVISEEDLPKSISNNLKNNLAFSDLELIEVTKSRSFGDPIYDLKFMDEGHFIIRAKFDHEGRLVPYETVNLKIAQPQKQYFSIFY</sequence>
<evidence type="ECO:0000313" key="3">
    <source>
        <dbReference type="Proteomes" id="UP000647133"/>
    </source>
</evidence>
<reference evidence="2 3" key="1">
    <citation type="submission" date="2020-09" db="EMBL/GenBank/DDBJ databases">
        <title>Echinicola sp. CAU 1574 isolated from sand of Sido Beach.</title>
        <authorList>
            <person name="Kim W."/>
        </authorList>
    </citation>
    <scope>NUCLEOTIDE SEQUENCE [LARGE SCALE GENOMIC DNA]</scope>
    <source>
        <strain evidence="2 3">CAU 1574</strain>
    </source>
</reference>
<dbReference type="PROSITE" id="PS51257">
    <property type="entry name" value="PROKAR_LIPOPROTEIN"/>
    <property type="match status" value="1"/>
</dbReference>
<keyword evidence="3" id="KW-1185">Reference proteome</keyword>
<dbReference type="RefSeq" id="WP_192012105.1">
    <property type="nucleotide sequence ID" value="NZ_JACYTQ010000011.1"/>
</dbReference>